<evidence type="ECO:0000313" key="3">
    <source>
        <dbReference type="Proteomes" id="UP000184105"/>
    </source>
</evidence>
<organism evidence="2 3">
    <name type="scientific">Prevotella scopos JCM 17725</name>
    <dbReference type="NCBI Taxonomy" id="1236518"/>
    <lineage>
        <taxon>Bacteria</taxon>
        <taxon>Pseudomonadati</taxon>
        <taxon>Bacteroidota</taxon>
        <taxon>Bacteroidia</taxon>
        <taxon>Bacteroidales</taxon>
        <taxon>Prevotellaceae</taxon>
        <taxon>Prevotella</taxon>
    </lineage>
</organism>
<accession>A0AAX2F1I2</accession>
<name>A0AAX2F1I2_9BACT</name>
<keyword evidence="3" id="KW-1185">Reference proteome</keyword>
<dbReference type="Proteomes" id="UP000184105">
    <property type="component" value="Unassembled WGS sequence"/>
</dbReference>
<dbReference type="AlphaFoldDB" id="A0AAX2F1I2"/>
<keyword evidence="1" id="KW-0732">Signal</keyword>
<feature type="signal peptide" evidence="1">
    <location>
        <begin position="1"/>
        <end position="23"/>
    </location>
</feature>
<comment type="caution">
    <text evidence="2">The sequence shown here is derived from an EMBL/GenBank/DDBJ whole genome shotgun (WGS) entry which is preliminary data.</text>
</comment>
<proteinExistence type="predicted"/>
<gene>
    <name evidence="2" type="ORF">SAMN05444364_10350</name>
</gene>
<evidence type="ECO:0000313" key="2">
    <source>
        <dbReference type="EMBL" id="SHF62363.1"/>
    </source>
</evidence>
<reference evidence="2 3" key="1">
    <citation type="submission" date="2016-11" db="EMBL/GenBank/DDBJ databases">
        <authorList>
            <person name="Varghese N."/>
            <person name="Submissions S."/>
        </authorList>
    </citation>
    <scope>NUCLEOTIDE SEQUENCE [LARGE SCALE GENOMIC DNA]</scope>
    <source>
        <strain evidence="2 3">DSM 22613</strain>
    </source>
</reference>
<evidence type="ECO:0000256" key="1">
    <source>
        <dbReference type="SAM" id="SignalP"/>
    </source>
</evidence>
<sequence length="214" mass="23912">MKKIMTLAAMALCTITLCLTSCSKDDNGDKELSTEKFIEEQTKILNIISGEYKALIHASGKNGGLFAYSNLTIDKNGQVVCKDFPYEALAFGISELDNNEEAIRLRSALKAAPTASLSFRLLGDPKTKNPADFYALPIIKTTIKNDYGTYNIIGHMKTDVLRAHYDAKTSSLTMTFIINKLSRVIERQGHSEYKDQTKFTHPVEFEISTLEKKK</sequence>
<feature type="chain" id="PRO_5043892322" description="Lipid/polyisoprenoid-binding YceI-like domain-containing protein" evidence="1">
    <location>
        <begin position="24"/>
        <end position="214"/>
    </location>
</feature>
<evidence type="ECO:0008006" key="4">
    <source>
        <dbReference type="Google" id="ProtNLM"/>
    </source>
</evidence>
<protein>
    <recommendedName>
        <fullName evidence="4">Lipid/polyisoprenoid-binding YceI-like domain-containing protein</fullName>
    </recommendedName>
</protein>
<dbReference type="RefSeq" id="WP_025837336.1">
    <property type="nucleotide sequence ID" value="NZ_BAKP01000006.1"/>
</dbReference>
<dbReference type="EMBL" id="FQWA01000003">
    <property type="protein sequence ID" value="SHF62363.1"/>
    <property type="molecule type" value="Genomic_DNA"/>
</dbReference>